<dbReference type="InterPro" id="IPR050111">
    <property type="entry name" value="C-type_lectin/snaclec_domain"/>
</dbReference>
<dbReference type="PROSITE" id="PS50041">
    <property type="entry name" value="C_TYPE_LECTIN_2"/>
    <property type="match status" value="1"/>
</dbReference>
<reference evidence="4 5" key="1">
    <citation type="submission" date="2019-02" db="EMBL/GenBank/DDBJ databases">
        <title>Opniocepnalus argus genome.</title>
        <authorList>
            <person name="Zhou C."/>
            <person name="Xiao S."/>
        </authorList>
    </citation>
    <scope>NUCLEOTIDE SEQUENCE [LARGE SCALE GENOMIC DNA]</scope>
    <source>
        <strain evidence="4">OARG1902GOOAL</strain>
        <tissue evidence="4">Muscle</tissue>
    </source>
</reference>
<dbReference type="AlphaFoldDB" id="A0A6G1Q649"/>
<evidence type="ECO:0000313" key="4">
    <source>
        <dbReference type="EMBL" id="KAF3698110.1"/>
    </source>
</evidence>
<keyword evidence="1" id="KW-1015">Disulfide bond</keyword>
<dbReference type="CDD" id="cd00037">
    <property type="entry name" value="CLECT"/>
    <property type="match status" value="1"/>
</dbReference>
<dbReference type="InterPro" id="IPR016187">
    <property type="entry name" value="CTDL_fold"/>
</dbReference>
<dbReference type="Pfam" id="PF00059">
    <property type="entry name" value="Lectin_C"/>
    <property type="match status" value="1"/>
</dbReference>
<dbReference type="InterPro" id="IPR018378">
    <property type="entry name" value="C-type_lectin_CS"/>
</dbReference>
<keyword evidence="2" id="KW-0732">Signal</keyword>
<dbReference type="Proteomes" id="UP000503349">
    <property type="component" value="Chromosome 13"/>
</dbReference>
<dbReference type="SUPFAM" id="SSF56436">
    <property type="entry name" value="C-type lectin-like"/>
    <property type="match status" value="1"/>
</dbReference>
<keyword evidence="5" id="KW-1185">Reference proteome</keyword>
<evidence type="ECO:0000256" key="1">
    <source>
        <dbReference type="ARBA" id="ARBA00023157"/>
    </source>
</evidence>
<proteinExistence type="predicted"/>
<dbReference type="InterPro" id="IPR001304">
    <property type="entry name" value="C-type_lectin-like"/>
</dbReference>
<dbReference type="InterPro" id="IPR016186">
    <property type="entry name" value="C-type_lectin-like/link_sf"/>
</dbReference>
<dbReference type="OrthoDB" id="441660at2759"/>
<feature type="signal peptide" evidence="2">
    <location>
        <begin position="1"/>
        <end position="17"/>
    </location>
</feature>
<evidence type="ECO:0000259" key="3">
    <source>
        <dbReference type="PROSITE" id="PS50041"/>
    </source>
</evidence>
<sequence>MKIVILCVVSCIMVVLAGVTSIWLRLGNHYTCCVVKPDLTNKSCFEDWHQFNDRCFLYIKKTMTWLEAEKNCQIMGANLTSVRSTDEYKEIQTLTFPNYRKSWIGGSAPQKGNAWRWSDGQKFDYTNWCYGEPNSPEDQRCLLMNFSEEKCWDDDECGLNLTSVCARSVLSLMD</sequence>
<dbReference type="PRINTS" id="PR00356">
    <property type="entry name" value="ANTIFREEZEII"/>
</dbReference>
<feature type="chain" id="PRO_5026155490" evidence="2">
    <location>
        <begin position="18"/>
        <end position="174"/>
    </location>
</feature>
<dbReference type="SMART" id="SM00034">
    <property type="entry name" value="CLECT"/>
    <property type="match status" value="1"/>
</dbReference>
<evidence type="ECO:0000256" key="2">
    <source>
        <dbReference type="SAM" id="SignalP"/>
    </source>
</evidence>
<name>A0A6G1Q649_CHAAH</name>
<feature type="domain" description="C-type lectin" evidence="3">
    <location>
        <begin position="51"/>
        <end position="166"/>
    </location>
</feature>
<protein>
    <submittedName>
        <fullName evidence="4">Type-2 ice-structuring protein Type II antifreeze protein</fullName>
    </submittedName>
</protein>
<gene>
    <name evidence="4" type="ORF">EXN66_Car013791</name>
</gene>
<dbReference type="PROSITE" id="PS00615">
    <property type="entry name" value="C_TYPE_LECTIN_1"/>
    <property type="match status" value="1"/>
</dbReference>
<reference evidence="5" key="2">
    <citation type="submission" date="2019-02" db="EMBL/GenBank/DDBJ databases">
        <title>Opniocepnalus argus Var Kimnra genome.</title>
        <authorList>
            <person name="Zhou C."/>
            <person name="Xiao S."/>
        </authorList>
    </citation>
    <scope>NUCLEOTIDE SEQUENCE [LARGE SCALE GENOMIC DNA]</scope>
</reference>
<accession>A0A6G1Q649</accession>
<organism evidence="4 5">
    <name type="scientific">Channa argus</name>
    <name type="common">Northern snakehead</name>
    <name type="synonym">Ophicephalus argus</name>
    <dbReference type="NCBI Taxonomy" id="215402"/>
    <lineage>
        <taxon>Eukaryota</taxon>
        <taxon>Metazoa</taxon>
        <taxon>Chordata</taxon>
        <taxon>Craniata</taxon>
        <taxon>Vertebrata</taxon>
        <taxon>Euteleostomi</taxon>
        <taxon>Actinopterygii</taxon>
        <taxon>Neopterygii</taxon>
        <taxon>Teleostei</taxon>
        <taxon>Neoteleostei</taxon>
        <taxon>Acanthomorphata</taxon>
        <taxon>Anabantaria</taxon>
        <taxon>Anabantiformes</taxon>
        <taxon>Channoidei</taxon>
        <taxon>Channidae</taxon>
        <taxon>Channa</taxon>
    </lineage>
</organism>
<dbReference type="InterPro" id="IPR002353">
    <property type="entry name" value="AntifreezeII"/>
</dbReference>
<evidence type="ECO:0000313" key="5">
    <source>
        <dbReference type="Proteomes" id="UP000503349"/>
    </source>
</evidence>
<dbReference type="EMBL" id="CM015724">
    <property type="protein sequence ID" value="KAF3698110.1"/>
    <property type="molecule type" value="Genomic_DNA"/>
</dbReference>
<dbReference type="Gene3D" id="3.10.100.10">
    <property type="entry name" value="Mannose-Binding Protein A, subunit A"/>
    <property type="match status" value="1"/>
</dbReference>
<dbReference type="PANTHER" id="PTHR22803">
    <property type="entry name" value="MANNOSE, PHOSPHOLIPASE, LECTIN RECEPTOR RELATED"/>
    <property type="match status" value="1"/>
</dbReference>